<keyword evidence="2 4" id="KW-0238">DNA-binding</keyword>
<dbReference type="PROSITE" id="PS50977">
    <property type="entry name" value="HTH_TETR_2"/>
    <property type="match status" value="1"/>
</dbReference>
<evidence type="ECO:0000313" key="6">
    <source>
        <dbReference type="EMBL" id="NVL08980.1"/>
    </source>
</evidence>
<dbReference type="Pfam" id="PF00440">
    <property type="entry name" value="TetR_N"/>
    <property type="match status" value="1"/>
</dbReference>
<organism evidence="6">
    <name type="scientific">Bradyrhizobium quebecense</name>
    <dbReference type="NCBI Taxonomy" id="2748629"/>
    <lineage>
        <taxon>Bacteria</taxon>
        <taxon>Pseudomonadati</taxon>
        <taxon>Pseudomonadota</taxon>
        <taxon>Alphaproteobacteria</taxon>
        <taxon>Hyphomicrobiales</taxon>
        <taxon>Nitrobacteraceae</taxon>
        <taxon>Bradyrhizobium</taxon>
    </lineage>
</organism>
<dbReference type="InterPro" id="IPR001647">
    <property type="entry name" value="HTH_TetR"/>
</dbReference>
<name>A0A973WTJ1_9BRAD</name>
<proteinExistence type="predicted"/>
<evidence type="ECO:0000256" key="2">
    <source>
        <dbReference type="ARBA" id="ARBA00023125"/>
    </source>
</evidence>
<dbReference type="Gene3D" id="1.10.357.10">
    <property type="entry name" value="Tetracycline Repressor, domain 2"/>
    <property type="match status" value="1"/>
</dbReference>
<keyword evidence="1" id="KW-0805">Transcription regulation</keyword>
<comment type="caution">
    <text evidence="6">The sequence shown here is derived from an EMBL/GenBank/DDBJ whole genome shotgun (WGS) entry which is preliminary data.</text>
</comment>
<dbReference type="PROSITE" id="PS01081">
    <property type="entry name" value="HTH_TETR_1"/>
    <property type="match status" value="1"/>
</dbReference>
<dbReference type="InterPro" id="IPR009057">
    <property type="entry name" value="Homeodomain-like_sf"/>
</dbReference>
<dbReference type="GO" id="GO:0003677">
    <property type="term" value="F:DNA binding"/>
    <property type="evidence" value="ECO:0007669"/>
    <property type="project" value="UniProtKB-UniRule"/>
</dbReference>
<reference evidence="6" key="1">
    <citation type="submission" date="2020-06" db="EMBL/GenBank/DDBJ databases">
        <title>Whole Genome Sequence of Bradyrhizobium sp. Strain 66S1MB.</title>
        <authorList>
            <person name="Bromfield E."/>
            <person name="Cloutier S."/>
        </authorList>
    </citation>
    <scope>NUCLEOTIDE SEQUENCE</scope>
    <source>
        <strain evidence="6">66S1MB</strain>
    </source>
</reference>
<sequence>MKVSREQVAEHRARILAVAASLFRQRGFDDVTVAEVMKEAGLTHGAFYGHFPSKEALVAEAVGQALPVAPDTAEPRRRAAEFANGYLSVKHRDNRATACLFSSLGTEAARGSADLRQKMTAAVRSRIDHLTVDAGGDTPRGKRRAAISAWSAMVGAMVLARLVDDEKLSTEILSETRASLPFA</sequence>
<gene>
    <name evidence="6" type="ORF">HU230_25060</name>
</gene>
<feature type="DNA-binding region" description="H-T-H motif" evidence="4">
    <location>
        <begin position="32"/>
        <end position="51"/>
    </location>
</feature>
<evidence type="ECO:0000256" key="1">
    <source>
        <dbReference type="ARBA" id="ARBA00023015"/>
    </source>
</evidence>
<dbReference type="EMBL" id="JABWSX010000001">
    <property type="protein sequence ID" value="NVL08980.1"/>
    <property type="molecule type" value="Genomic_DNA"/>
</dbReference>
<dbReference type="InterPro" id="IPR023772">
    <property type="entry name" value="DNA-bd_HTH_TetR-type_CS"/>
</dbReference>
<feature type="domain" description="HTH tetR-type" evidence="5">
    <location>
        <begin position="9"/>
        <end position="69"/>
    </location>
</feature>
<dbReference type="Gene3D" id="1.10.10.60">
    <property type="entry name" value="Homeodomain-like"/>
    <property type="match status" value="1"/>
</dbReference>
<dbReference type="PRINTS" id="PR00455">
    <property type="entry name" value="HTHTETR"/>
</dbReference>
<keyword evidence="3" id="KW-0804">Transcription</keyword>
<accession>A0A973WTJ1</accession>
<dbReference type="RefSeq" id="WP_176532424.1">
    <property type="nucleotide sequence ID" value="NZ_CP088022.1"/>
</dbReference>
<evidence type="ECO:0000256" key="3">
    <source>
        <dbReference type="ARBA" id="ARBA00023163"/>
    </source>
</evidence>
<dbReference type="SUPFAM" id="SSF46689">
    <property type="entry name" value="Homeodomain-like"/>
    <property type="match status" value="1"/>
</dbReference>
<evidence type="ECO:0000259" key="5">
    <source>
        <dbReference type="PROSITE" id="PS50977"/>
    </source>
</evidence>
<dbReference type="PANTHER" id="PTHR47506">
    <property type="entry name" value="TRANSCRIPTIONAL REGULATORY PROTEIN"/>
    <property type="match status" value="1"/>
</dbReference>
<dbReference type="InterPro" id="IPR036271">
    <property type="entry name" value="Tet_transcr_reg_TetR-rel_C_sf"/>
</dbReference>
<dbReference type="PANTHER" id="PTHR47506:SF7">
    <property type="entry name" value="TRANSCRIPTIONAL REGULATORY PROTEIN"/>
    <property type="match status" value="1"/>
</dbReference>
<protein>
    <submittedName>
        <fullName evidence="6">TetR/AcrR family transcriptional regulator</fullName>
    </submittedName>
</protein>
<dbReference type="AlphaFoldDB" id="A0A973WTJ1"/>
<evidence type="ECO:0000256" key="4">
    <source>
        <dbReference type="PROSITE-ProRule" id="PRU00335"/>
    </source>
</evidence>
<dbReference type="SUPFAM" id="SSF48498">
    <property type="entry name" value="Tetracyclin repressor-like, C-terminal domain"/>
    <property type="match status" value="1"/>
</dbReference>